<gene>
    <name evidence="2" type="ORF">EV186_1031105</name>
</gene>
<evidence type="ECO:0000313" key="3">
    <source>
        <dbReference type="Proteomes" id="UP000295444"/>
    </source>
</evidence>
<reference evidence="2 3" key="1">
    <citation type="submission" date="2019-03" db="EMBL/GenBank/DDBJ databases">
        <title>Genomic Encyclopedia of Type Strains, Phase IV (KMG-IV): sequencing the most valuable type-strain genomes for metagenomic binning, comparative biology and taxonomic classification.</title>
        <authorList>
            <person name="Goeker M."/>
        </authorList>
    </citation>
    <scope>NUCLEOTIDE SEQUENCE [LARGE SCALE GENOMIC DNA]</scope>
    <source>
        <strain evidence="2 3">DSM 45361</strain>
    </source>
</reference>
<evidence type="ECO:0000256" key="1">
    <source>
        <dbReference type="SAM" id="Phobius"/>
    </source>
</evidence>
<dbReference type="Pfam" id="PF10823">
    <property type="entry name" value="DUF2568"/>
    <property type="match status" value="1"/>
</dbReference>
<dbReference type="AlphaFoldDB" id="A0A4R6SFZ4"/>
<dbReference type="RefSeq" id="WP_166659270.1">
    <property type="nucleotide sequence ID" value="NZ_SNXZ01000003.1"/>
</dbReference>
<dbReference type="EMBL" id="SNXZ01000003">
    <property type="protein sequence ID" value="TDP98125.1"/>
    <property type="molecule type" value="Genomic_DNA"/>
</dbReference>
<dbReference type="Proteomes" id="UP000295444">
    <property type="component" value="Unassembled WGS sequence"/>
</dbReference>
<comment type="caution">
    <text evidence="2">The sequence shown here is derived from an EMBL/GenBank/DDBJ whole genome shotgun (WGS) entry which is preliminary data.</text>
</comment>
<dbReference type="InterPro" id="IPR021214">
    <property type="entry name" value="DUF2568"/>
</dbReference>
<keyword evidence="1" id="KW-1133">Transmembrane helix</keyword>
<protein>
    <submittedName>
        <fullName evidence="2">Uncharacterized protein DUF2568</fullName>
    </submittedName>
</protein>
<proteinExistence type="predicted"/>
<accession>A0A4R6SFZ4</accession>
<sequence length="122" mass="12550">MTSEQAPKMQGISGLVLAVRFLTELALLAGLAVAGARLGQNAAFSIIEAVVFPAAAAALWGLFIAPRANRRLAEPLRFVVEFLLFAATGLILALSGLVVLGVVIAVAGTAFAALTRVYAKDG</sequence>
<keyword evidence="1" id="KW-0812">Transmembrane</keyword>
<organism evidence="2 3">
    <name type="scientific">Labedaea rhizosphaerae</name>
    <dbReference type="NCBI Taxonomy" id="598644"/>
    <lineage>
        <taxon>Bacteria</taxon>
        <taxon>Bacillati</taxon>
        <taxon>Actinomycetota</taxon>
        <taxon>Actinomycetes</taxon>
        <taxon>Pseudonocardiales</taxon>
        <taxon>Pseudonocardiaceae</taxon>
        <taxon>Labedaea</taxon>
    </lineage>
</organism>
<feature type="transmembrane region" description="Helical" evidence="1">
    <location>
        <begin position="12"/>
        <end position="36"/>
    </location>
</feature>
<feature type="transmembrane region" description="Helical" evidence="1">
    <location>
        <begin position="100"/>
        <end position="119"/>
    </location>
</feature>
<keyword evidence="3" id="KW-1185">Reference proteome</keyword>
<name>A0A4R6SFZ4_LABRH</name>
<keyword evidence="1" id="KW-0472">Membrane</keyword>
<evidence type="ECO:0000313" key="2">
    <source>
        <dbReference type="EMBL" id="TDP98125.1"/>
    </source>
</evidence>
<feature type="transmembrane region" description="Helical" evidence="1">
    <location>
        <begin position="42"/>
        <end position="64"/>
    </location>
</feature>